<evidence type="ECO:0008006" key="3">
    <source>
        <dbReference type="Google" id="ProtNLM"/>
    </source>
</evidence>
<sequence>MIDNMYDSSCGWSDLTGFMSEGWTPKTPAKALPLTLHPFLGEARRLVAYLVTRRDLARVRNLLCFDGDNGLLAAALCQQFTNARVTVVVMPDALAHTEEIIATSGLAGRCRVVAGTPLDPPTAELFDYAVRFHNLYSVRKFTANSLAAIASRLLPGGELCCAHWFCLEACETVPGGMRDLDKGMLTNSHQLCHVEQFCKCLDEAGLINAERDDLAGEYGNTKLHFAHRPASA</sequence>
<keyword evidence="2" id="KW-1185">Reference proteome</keyword>
<reference evidence="1 2" key="1">
    <citation type="submission" date="2021-10" db="EMBL/GenBank/DDBJ databases">
        <authorList>
            <person name="Koch H."/>
        </authorList>
    </citation>
    <scope>NUCLEOTIDE SEQUENCE [LARGE SCALE GENOMIC DNA]</scope>
    <source>
        <strain evidence="1">6680</strain>
    </source>
</reference>
<dbReference type="Proteomes" id="UP000839052">
    <property type="component" value="Chromosome"/>
</dbReference>
<dbReference type="SUPFAM" id="SSF53335">
    <property type="entry name" value="S-adenosyl-L-methionine-dependent methyltransferases"/>
    <property type="match status" value="1"/>
</dbReference>
<protein>
    <recommendedName>
        <fullName evidence="3">Methyltransferase</fullName>
    </recommendedName>
</protein>
<evidence type="ECO:0000313" key="1">
    <source>
        <dbReference type="EMBL" id="CAG9933623.1"/>
    </source>
</evidence>
<evidence type="ECO:0000313" key="2">
    <source>
        <dbReference type="Proteomes" id="UP000839052"/>
    </source>
</evidence>
<name>A0ABM8Z198_9PROT</name>
<dbReference type="EMBL" id="OU912926">
    <property type="protein sequence ID" value="CAG9933623.1"/>
    <property type="molecule type" value="Genomic_DNA"/>
</dbReference>
<accession>A0ABM8Z198</accession>
<dbReference type="Gene3D" id="3.40.50.150">
    <property type="entry name" value="Vaccinia Virus protein VP39"/>
    <property type="match status" value="1"/>
</dbReference>
<dbReference type="InterPro" id="IPR029063">
    <property type="entry name" value="SAM-dependent_MTases_sf"/>
</dbReference>
<gene>
    <name evidence="1" type="ORF">NTG6680_2374</name>
</gene>
<proteinExistence type="predicted"/>
<organism evidence="1 2">
    <name type="scientific">Candidatus Nitrotoga arctica</name>
    <dbReference type="NCBI Taxonomy" id="453162"/>
    <lineage>
        <taxon>Bacteria</taxon>
        <taxon>Pseudomonadati</taxon>
        <taxon>Pseudomonadota</taxon>
        <taxon>Betaproteobacteria</taxon>
        <taxon>Nitrosomonadales</taxon>
        <taxon>Gallionellaceae</taxon>
        <taxon>Candidatus Nitrotoga</taxon>
    </lineage>
</organism>